<name>A0A371F5E1_MUCPR</name>
<dbReference type="PANTHER" id="PTHR32108">
    <property type="entry name" value="DNA-DIRECTED RNA POLYMERASE SUBUNIT ALPHA"/>
    <property type="match status" value="1"/>
</dbReference>
<dbReference type="EMBL" id="QJKJ01010556">
    <property type="protein sequence ID" value="RDX73373.1"/>
    <property type="molecule type" value="Genomic_DNA"/>
</dbReference>
<organism evidence="1 2">
    <name type="scientific">Mucuna pruriens</name>
    <name type="common">Velvet bean</name>
    <name type="synonym">Dolichos pruriens</name>
    <dbReference type="NCBI Taxonomy" id="157652"/>
    <lineage>
        <taxon>Eukaryota</taxon>
        <taxon>Viridiplantae</taxon>
        <taxon>Streptophyta</taxon>
        <taxon>Embryophyta</taxon>
        <taxon>Tracheophyta</taxon>
        <taxon>Spermatophyta</taxon>
        <taxon>Magnoliopsida</taxon>
        <taxon>eudicotyledons</taxon>
        <taxon>Gunneridae</taxon>
        <taxon>Pentapetalae</taxon>
        <taxon>rosids</taxon>
        <taxon>fabids</taxon>
        <taxon>Fabales</taxon>
        <taxon>Fabaceae</taxon>
        <taxon>Papilionoideae</taxon>
        <taxon>50 kb inversion clade</taxon>
        <taxon>NPAAA clade</taxon>
        <taxon>indigoferoid/millettioid clade</taxon>
        <taxon>Phaseoleae</taxon>
        <taxon>Mucuna</taxon>
    </lineage>
</organism>
<gene>
    <name evidence="1" type="ORF">CR513_47033</name>
</gene>
<sequence>MKEGSVPKEQRKGSGEFKRNHEGRRSYIILKLIYHKGHHNLLPKIMNEAYVAQDITIEKFGGIVKNITTSNHLAFFEEEILVEGRGHNQPLHIAVKCKIYMIARVLIDNVSSLNVMPKITLDKLYSIGS</sequence>
<dbReference type="AlphaFoldDB" id="A0A371F5E1"/>
<evidence type="ECO:0000313" key="2">
    <source>
        <dbReference type="Proteomes" id="UP000257109"/>
    </source>
</evidence>
<keyword evidence="2" id="KW-1185">Reference proteome</keyword>
<protein>
    <submittedName>
        <fullName evidence="1">Uncharacterized protein</fullName>
    </submittedName>
</protein>
<dbReference type="Proteomes" id="UP000257109">
    <property type="component" value="Unassembled WGS sequence"/>
</dbReference>
<comment type="caution">
    <text evidence="1">The sequence shown here is derived from an EMBL/GenBank/DDBJ whole genome shotgun (WGS) entry which is preliminary data.</text>
</comment>
<proteinExistence type="predicted"/>
<dbReference type="OrthoDB" id="996821at2759"/>
<dbReference type="PANTHER" id="PTHR32108:SF9">
    <property type="entry name" value="REVERSE TRANSCRIPTASE RNASE H-LIKE DOMAIN-CONTAINING PROTEIN"/>
    <property type="match status" value="1"/>
</dbReference>
<evidence type="ECO:0000313" key="1">
    <source>
        <dbReference type="EMBL" id="RDX73373.1"/>
    </source>
</evidence>
<feature type="non-terminal residue" evidence="1">
    <location>
        <position position="1"/>
    </location>
</feature>
<reference evidence="1" key="1">
    <citation type="submission" date="2018-05" db="EMBL/GenBank/DDBJ databases">
        <title>Draft genome of Mucuna pruriens seed.</title>
        <authorList>
            <person name="Nnadi N.E."/>
            <person name="Vos R."/>
            <person name="Hasami M.H."/>
            <person name="Devisetty U.K."/>
            <person name="Aguiy J.C."/>
        </authorList>
    </citation>
    <scope>NUCLEOTIDE SEQUENCE [LARGE SCALE GENOMIC DNA]</scope>
    <source>
        <strain evidence="1">JCA_2017</strain>
    </source>
</reference>
<accession>A0A371F5E1</accession>